<protein>
    <submittedName>
        <fullName evidence="1">Oil body-associated protein 1B</fullName>
    </submittedName>
</protein>
<evidence type="ECO:0000313" key="1">
    <source>
        <dbReference type="EMBL" id="AQK54280.1"/>
    </source>
</evidence>
<name>A0A1D6Q711_MAIZE</name>
<dbReference type="EMBL" id="CM000780">
    <property type="protein sequence ID" value="AQK54280.1"/>
    <property type="molecule type" value="Genomic_DNA"/>
</dbReference>
<dbReference type="ExpressionAtlas" id="A0A1D6Q711">
    <property type="expression patterns" value="baseline and differential"/>
</dbReference>
<proteinExistence type="predicted"/>
<sequence length="41" mass="4217">MSGPEHGIHPLANATGKGLRTEIREVDLPASTTAGAGRVFT</sequence>
<gene>
    <name evidence="1" type="ORF">ZEAMMB73_Zm00001d051459</name>
</gene>
<reference evidence="1" key="1">
    <citation type="submission" date="2015-12" db="EMBL/GenBank/DDBJ databases">
        <title>Update maize B73 reference genome by single molecule sequencing technologies.</title>
        <authorList>
            <consortium name="Maize Genome Sequencing Project"/>
            <person name="Ware D."/>
        </authorList>
    </citation>
    <scope>NUCLEOTIDE SEQUENCE</scope>
    <source>
        <tissue evidence="1">Seedling</tissue>
    </source>
</reference>
<dbReference type="AlphaFoldDB" id="A0A1D6Q711"/>
<accession>A0A1D6Q711</accession>
<dbReference type="OMA" id="RHVEAHH"/>
<organism evidence="1">
    <name type="scientific">Zea mays</name>
    <name type="common">Maize</name>
    <dbReference type="NCBI Taxonomy" id="4577"/>
    <lineage>
        <taxon>Eukaryota</taxon>
        <taxon>Viridiplantae</taxon>
        <taxon>Streptophyta</taxon>
        <taxon>Embryophyta</taxon>
        <taxon>Tracheophyta</taxon>
        <taxon>Spermatophyta</taxon>
        <taxon>Magnoliopsida</taxon>
        <taxon>Liliopsida</taxon>
        <taxon>Poales</taxon>
        <taxon>Poaceae</taxon>
        <taxon>PACMAD clade</taxon>
        <taxon>Panicoideae</taxon>
        <taxon>Andropogonodae</taxon>
        <taxon>Andropogoneae</taxon>
        <taxon>Tripsacinae</taxon>
        <taxon>Zea</taxon>
    </lineage>
</organism>